<protein>
    <submittedName>
        <fullName evidence="1">1575_t:CDS:1</fullName>
    </submittedName>
</protein>
<dbReference type="EMBL" id="CAJVPT010005022">
    <property type="protein sequence ID" value="CAG8515256.1"/>
    <property type="molecule type" value="Genomic_DNA"/>
</dbReference>
<organism evidence="1 2">
    <name type="scientific">Acaulospora colombiana</name>
    <dbReference type="NCBI Taxonomy" id="27376"/>
    <lineage>
        <taxon>Eukaryota</taxon>
        <taxon>Fungi</taxon>
        <taxon>Fungi incertae sedis</taxon>
        <taxon>Mucoromycota</taxon>
        <taxon>Glomeromycotina</taxon>
        <taxon>Glomeromycetes</taxon>
        <taxon>Diversisporales</taxon>
        <taxon>Acaulosporaceae</taxon>
        <taxon>Acaulospora</taxon>
    </lineage>
</organism>
<proteinExistence type="predicted"/>
<reference evidence="1" key="1">
    <citation type="submission" date="2021-06" db="EMBL/GenBank/DDBJ databases">
        <authorList>
            <person name="Kallberg Y."/>
            <person name="Tangrot J."/>
            <person name="Rosling A."/>
        </authorList>
    </citation>
    <scope>NUCLEOTIDE SEQUENCE</scope>
    <source>
        <strain evidence="1">CL356</strain>
    </source>
</reference>
<evidence type="ECO:0000313" key="1">
    <source>
        <dbReference type="EMBL" id="CAG8515256.1"/>
    </source>
</evidence>
<gene>
    <name evidence="1" type="ORF">ACOLOM_LOCUS3404</name>
</gene>
<accession>A0ACA9L7N7</accession>
<keyword evidence="2" id="KW-1185">Reference proteome</keyword>
<name>A0ACA9L7N7_9GLOM</name>
<comment type="caution">
    <text evidence="1">The sequence shown here is derived from an EMBL/GenBank/DDBJ whole genome shotgun (WGS) entry which is preliminary data.</text>
</comment>
<evidence type="ECO:0000313" key="2">
    <source>
        <dbReference type="Proteomes" id="UP000789525"/>
    </source>
</evidence>
<dbReference type="Proteomes" id="UP000789525">
    <property type="component" value="Unassembled WGS sequence"/>
</dbReference>
<sequence>MRLNETVCKKLHEPEDLLQKDKIQSKYISEITKIKRSYREMDEQYKTVEKALESFAASQLLLWFMNEKVSEEVKDFWEDKKLDQKLVTLDKKRKIVEAEGIVNFLQTGNERLNDTSRMVHKSQLNLLERNESKKSRNDEQEEAEDTNKHKTQAEARLSTEDQLREYIRSLWISEDFLASDLKSVNNSEPIDIIAPPFTFLEKFLEKRLQRQIVKKLINKGLFSSYVIKNNTYSLKLDILSNSQLDILSDAIYNELYRNDASEKSLPQNSQSISTTFVIPADFMRLLESEIFGNNNSADSTTSTIEHAYQHEEAQNKPLENHNIREVFQKNPKDKLYIALETTKKVAHGIDLEGYRHIIKPQCFKNAFGETIVDFFDLANPLVAKNARNVIIIIPLTTPPISLNNSPLI</sequence>